<evidence type="ECO:0000256" key="3">
    <source>
        <dbReference type="ARBA" id="ARBA00023136"/>
    </source>
</evidence>
<feature type="transmembrane region" description="Helical" evidence="4">
    <location>
        <begin position="161"/>
        <end position="185"/>
    </location>
</feature>
<feature type="transmembrane region" description="Helical" evidence="4">
    <location>
        <begin position="46"/>
        <end position="66"/>
    </location>
</feature>
<reference evidence="7" key="1">
    <citation type="journal article" date="2019" name="Int. J. Syst. Evol. Microbiol.">
        <title>The Global Catalogue of Microorganisms (GCM) 10K type strain sequencing project: providing services to taxonomists for standard genome sequencing and annotation.</title>
        <authorList>
            <consortium name="The Broad Institute Genomics Platform"/>
            <consortium name="The Broad Institute Genome Sequencing Center for Infectious Disease"/>
            <person name="Wu L."/>
            <person name="Ma J."/>
        </authorList>
    </citation>
    <scope>NUCLEOTIDE SEQUENCE [LARGE SCALE GENOMIC DNA]</scope>
    <source>
        <strain evidence="7">NBRC 104970</strain>
    </source>
</reference>
<dbReference type="EMBL" id="BSOZ01000042">
    <property type="protein sequence ID" value="GLS05315.1"/>
    <property type="molecule type" value="Genomic_DNA"/>
</dbReference>
<dbReference type="PANTHER" id="PTHR11360:SF317">
    <property type="entry name" value="MAJOR FACILITATOR SUPERFAMILY (MFS) PROFILE DOMAIN-CONTAINING PROTEIN-RELATED"/>
    <property type="match status" value="1"/>
</dbReference>
<keyword evidence="1 4" id="KW-0812">Transmembrane</keyword>
<dbReference type="SUPFAM" id="SSF103473">
    <property type="entry name" value="MFS general substrate transporter"/>
    <property type="match status" value="1"/>
</dbReference>
<evidence type="ECO:0000313" key="6">
    <source>
        <dbReference type="EMBL" id="GLS05315.1"/>
    </source>
</evidence>
<dbReference type="Gene3D" id="1.20.1250.20">
    <property type="entry name" value="MFS general substrate transporter like domains"/>
    <property type="match status" value="2"/>
</dbReference>
<evidence type="ECO:0000256" key="1">
    <source>
        <dbReference type="ARBA" id="ARBA00022692"/>
    </source>
</evidence>
<dbReference type="RefSeq" id="WP_018749206.1">
    <property type="nucleotide sequence ID" value="NZ_BAABUF010000013.1"/>
</dbReference>
<protein>
    <submittedName>
        <fullName evidence="6">MFS transporter</fullName>
    </submittedName>
</protein>
<feature type="transmembrane region" description="Helical" evidence="4">
    <location>
        <begin position="350"/>
        <end position="372"/>
    </location>
</feature>
<dbReference type="InterPro" id="IPR011701">
    <property type="entry name" value="MFS"/>
</dbReference>
<dbReference type="Proteomes" id="UP001156836">
    <property type="component" value="Unassembled WGS sequence"/>
</dbReference>
<dbReference type="PROSITE" id="PS50850">
    <property type="entry name" value="MFS"/>
    <property type="match status" value="1"/>
</dbReference>
<accession>A0ABQ6BVW4</accession>
<keyword evidence="7" id="KW-1185">Reference proteome</keyword>
<dbReference type="CDD" id="cd17353">
    <property type="entry name" value="MFS_OFA_like"/>
    <property type="match status" value="1"/>
</dbReference>
<feature type="transmembrane region" description="Helical" evidence="4">
    <location>
        <begin position="133"/>
        <end position="155"/>
    </location>
</feature>
<dbReference type="Pfam" id="PF07690">
    <property type="entry name" value="MFS_1"/>
    <property type="match status" value="1"/>
</dbReference>
<comment type="caution">
    <text evidence="6">The sequence shown here is derived from an EMBL/GenBank/DDBJ whole genome shotgun (WGS) entry which is preliminary data.</text>
</comment>
<dbReference type="InterPro" id="IPR036259">
    <property type="entry name" value="MFS_trans_sf"/>
</dbReference>
<feature type="transmembrane region" description="Helical" evidence="4">
    <location>
        <begin position="259"/>
        <end position="280"/>
    </location>
</feature>
<name>A0ABQ6BVW4_9NEIS</name>
<dbReference type="InterPro" id="IPR020846">
    <property type="entry name" value="MFS_dom"/>
</dbReference>
<keyword evidence="3 4" id="KW-0472">Membrane</keyword>
<gene>
    <name evidence="6" type="ORF">GCM10007860_24660</name>
</gene>
<evidence type="ECO:0000313" key="7">
    <source>
        <dbReference type="Proteomes" id="UP001156836"/>
    </source>
</evidence>
<feature type="transmembrane region" description="Helical" evidence="4">
    <location>
        <begin position="7"/>
        <end position="26"/>
    </location>
</feature>
<dbReference type="InterPro" id="IPR050327">
    <property type="entry name" value="Proton-linked_MCT"/>
</dbReference>
<keyword evidence="2 4" id="KW-1133">Transmembrane helix</keyword>
<feature type="transmembrane region" description="Helical" evidence="4">
    <location>
        <begin position="314"/>
        <end position="338"/>
    </location>
</feature>
<proteinExistence type="predicted"/>
<evidence type="ECO:0000256" key="2">
    <source>
        <dbReference type="ARBA" id="ARBA00022989"/>
    </source>
</evidence>
<sequence>MKVKNRWLIAASGVGIHISIGSVYAWSVFSKPLMAQMGWSLKEVGFAFGLAIFMLGMSAAVMGHVVEKRGPRFSGILSAIFWSVGLLGAGVAVSIGNLWLLYLCYGVIGGIGLGTGYVTPVSTLMKWFPDRRGLATGLAIMGFGFASFLGAPLMAELIQTVGIASTFFILGGIYAVVMLASAVYLEPPPAGWHPDGFAEALADGRKKPQMDLMPMTANEAVKTKPFYGLWLMMFINITCGIAVISVASPMAQEVTGMSALAAGAVVGMIGLFNGGGRLGWASLSDLLGRPNTYIAFFVIEVLAFYLLPSLTQVVMFQVVLYLIMTCYGGGFSTLPAYIGDLFGTKQVSAIHGYVLTAWAMAGLVGSSFASFLREATGSYAAMTTVFAGIFLLALSVSVAMKIFVQRELARRHAIQLNLAAESDAA</sequence>
<feature type="transmembrane region" description="Helical" evidence="4">
    <location>
        <begin position="99"/>
        <end position="121"/>
    </location>
</feature>
<feature type="transmembrane region" description="Helical" evidence="4">
    <location>
        <begin position="226"/>
        <end position="247"/>
    </location>
</feature>
<feature type="domain" description="Major facilitator superfamily (MFS) profile" evidence="5">
    <location>
        <begin position="1"/>
        <end position="405"/>
    </location>
</feature>
<evidence type="ECO:0000256" key="4">
    <source>
        <dbReference type="SAM" id="Phobius"/>
    </source>
</evidence>
<evidence type="ECO:0000259" key="5">
    <source>
        <dbReference type="PROSITE" id="PS50850"/>
    </source>
</evidence>
<feature type="transmembrane region" description="Helical" evidence="4">
    <location>
        <begin position="292"/>
        <end position="308"/>
    </location>
</feature>
<dbReference type="PANTHER" id="PTHR11360">
    <property type="entry name" value="MONOCARBOXYLATE TRANSPORTER"/>
    <property type="match status" value="1"/>
</dbReference>
<feature type="transmembrane region" description="Helical" evidence="4">
    <location>
        <begin position="378"/>
        <end position="404"/>
    </location>
</feature>
<feature type="transmembrane region" description="Helical" evidence="4">
    <location>
        <begin position="73"/>
        <end position="93"/>
    </location>
</feature>
<organism evidence="6 7">
    <name type="scientific">Chitiniphilus shinanonensis</name>
    <dbReference type="NCBI Taxonomy" id="553088"/>
    <lineage>
        <taxon>Bacteria</taxon>
        <taxon>Pseudomonadati</taxon>
        <taxon>Pseudomonadota</taxon>
        <taxon>Betaproteobacteria</taxon>
        <taxon>Neisseriales</taxon>
        <taxon>Chitinibacteraceae</taxon>
        <taxon>Chitiniphilus</taxon>
    </lineage>
</organism>